<comment type="subcellular location">
    <subcellularLocation>
        <location evidence="1">Cell outer membrane</location>
    </subcellularLocation>
</comment>
<keyword evidence="4" id="KW-0472">Membrane</keyword>
<dbReference type="EMBL" id="MDJD01000054">
    <property type="protein sequence ID" value="OEJ99439.1"/>
    <property type="molecule type" value="Genomic_DNA"/>
</dbReference>
<dbReference type="Pfam" id="PF14322">
    <property type="entry name" value="SusD-like_3"/>
    <property type="match status" value="1"/>
</dbReference>
<dbReference type="PROSITE" id="PS51257">
    <property type="entry name" value="PROKAR_LIPOPROTEIN"/>
    <property type="match status" value="1"/>
</dbReference>
<dbReference type="OrthoDB" id="1100079at2"/>
<feature type="domain" description="RagB/SusD" evidence="6">
    <location>
        <begin position="353"/>
        <end position="467"/>
    </location>
</feature>
<dbReference type="InterPro" id="IPR012944">
    <property type="entry name" value="SusD_RagB_dom"/>
</dbReference>
<reference evidence="8 9" key="1">
    <citation type="submission" date="2016-05" db="EMBL/GenBank/DDBJ databases">
        <title>Draft Genome Sequence of Algibacter sp. Strain SK-16 Isolated from the Surface Water of Aburatsubo Inlet.</title>
        <authorList>
            <person name="Wong S.-K."/>
            <person name="Yoshizawa S."/>
            <person name="Nakajima Y."/>
            <person name="Ogura Y."/>
            <person name="Tetsuya H."/>
            <person name="Hamasaki K."/>
        </authorList>
    </citation>
    <scope>NUCLEOTIDE SEQUENCE [LARGE SCALE GENOMIC DNA]</scope>
    <source>
        <strain evidence="8 9">SK-16</strain>
    </source>
</reference>
<proteinExistence type="inferred from homology"/>
<evidence type="ECO:0000259" key="7">
    <source>
        <dbReference type="Pfam" id="PF14322"/>
    </source>
</evidence>
<gene>
    <name evidence="8" type="ORF">A8C32_08990</name>
</gene>
<dbReference type="SUPFAM" id="SSF48452">
    <property type="entry name" value="TPR-like"/>
    <property type="match status" value="1"/>
</dbReference>
<keyword evidence="9" id="KW-1185">Reference proteome</keyword>
<dbReference type="GO" id="GO:0009279">
    <property type="term" value="C:cell outer membrane"/>
    <property type="evidence" value="ECO:0007669"/>
    <property type="project" value="UniProtKB-SubCell"/>
</dbReference>
<dbReference type="Proteomes" id="UP000095713">
    <property type="component" value="Unassembled WGS sequence"/>
</dbReference>
<protein>
    <submittedName>
        <fullName evidence="8">Glycan metabolism protein RagB</fullName>
    </submittedName>
</protein>
<keyword evidence="5" id="KW-0998">Cell outer membrane</keyword>
<dbReference type="Pfam" id="PF07980">
    <property type="entry name" value="SusD_RagB"/>
    <property type="match status" value="1"/>
</dbReference>
<evidence type="ECO:0000313" key="9">
    <source>
        <dbReference type="Proteomes" id="UP000095713"/>
    </source>
</evidence>
<keyword evidence="3" id="KW-0732">Signal</keyword>
<dbReference type="STRING" id="1849968.A8C32_08990"/>
<feature type="domain" description="SusD-like N-terminal" evidence="7">
    <location>
        <begin position="112"/>
        <end position="238"/>
    </location>
</feature>
<dbReference type="InterPro" id="IPR033985">
    <property type="entry name" value="SusD-like_N"/>
</dbReference>
<evidence type="ECO:0000256" key="3">
    <source>
        <dbReference type="ARBA" id="ARBA00022729"/>
    </source>
</evidence>
<evidence type="ECO:0000256" key="2">
    <source>
        <dbReference type="ARBA" id="ARBA00006275"/>
    </source>
</evidence>
<dbReference type="AlphaFoldDB" id="A0A1E5SJY5"/>
<comment type="caution">
    <text evidence="8">The sequence shown here is derived from an EMBL/GenBank/DDBJ whole genome shotgun (WGS) entry which is preliminary data.</text>
</comment>
<evidence type="ECO:0000313" key="8">
    <source>
        <dbReference type="EMBL" id="OEJ99439.1"/>
    </source>
</evidence>
<dbReference type="InterPro" id="IPR011990">
    <property type="entry name" value="TPR-like_helical_dom_sf"/>
</dbReference>
<comment type="similarity">
    <text evidence="2">Belongs to the SusD family.</text>
</comment>
<evidence type="ECO:0000256" key="1">
    <source>
        <dbReference type="ARBA" id="ARBA00004442"/>
    </source>
</evidence>
<evidence type="ECO:0000256" key="5">
    <source>
        <dbReference type="ARBA" id="ARBA00023237"/>
    </source>
</evidence>
<dbReference type="RefSeq" id="WP_069832107.1">
    <property type="nucleotide sequence ID" value="NZ_MDJD01000054.1"/>
</dbReference>
<organism evidence="8 9">
    <name type="scientific">Flavivirga aquatica</name>
    <dbReference type="NCBI Taxonomy" id="1849968"/>
    <lineage>
        <taxon>Bacteria</taxon>
        <taxon>Pseudomonadati</taxon>
        <taxon>Bacteroidota</taxon>
        <taxon>Flavobacteriia</taxon>
        <taxon>Flavobacteriales</taxon>
        <taxon>Flavobacteriaceae</taxon>
        <taxon>Flavivirga</taxon>
    </lineage>
</organism>
<dbReference type="Gene3D" id="1.25.40.390">
    <property type="match status" value="1"/>
</dbReference>
<evidence type="ECO:0000259" key="6">
    <source>
        <dbReference type="Pfam" id="PF07980"/>
    </source>
</evidence>
<accession>A0A1E5SJY5</accession>
<name>A0A1E5SJY5_9FLAO</name>
<evidence type="ECO:0000256" key="4">
    <source>
        <dbReference type="ARBA" id="ARBA00023136"/>
    </source>
</evidence>
<sequence length="509" mass="57203">MKNKFSISILIATVTVIFCSCEKDFLEKEPTEFFTQAQITEAGETDPGVIAATVRGIYSQMVEAESGGTTGDDDFGQKGYDIFSDMLCGDMALSQSSFGWYKASITEFQGTQDFTFADNRQVWRYYYRIIRSANATIGALGGNDAIPELQQNKYLLGQAKAIRAHSYFYLTQFYTNDYNPSAEILPFYDDIDDLNGPKVTTKFIYDFMENDLKSSISLLEGFSGAKNEINKAVAQGILAYVLGSKRDSWTEVATLTNNIINNGGYPLMSSEEVTGGFNSVNTPGWMWGIDLTLEIGLDLVSWWGQVDSFTFSYAWAGDRKSIDQDLYDAIPENDIRKEQFRDDEYPGRFLQPLNKFYDPNRVIGGQRNVETDYVFMRIAEMYLLNAEASAKSGNEANAIAILKELLSNRLLPIDDDNDPNTPPIPADINYVDGLSGQALLDEIYLQTRIELWGEGKSYLAMKRNKATVTRGSNHLSFVGEPIPYNDERLSFEIPELEIQNNPFIDSQNE</sequence>